<keyword evidence="3" id="KW-1185">Reference proteome</keyword>
<name>A0AAD7H3P1_9AGAR</name>
<organism evidence="2 3">
    <name type="scientific">Mycena metata</name>
    <dbReference type="NCBI Taxonomy" id="1033252"/>
    <lineage>
        <taxon>Eukaryota</taxon>
        <taxon>Fungi</taxon>
        <taxon>Dikarya</taxon>
        <taxon>Basidiomycota</taxon>
        <taxon>Agaricomycotina</taxon>
        <taxon>Agaricomycetes</taxon>
        <taxon>Agaricomycetidae</taxon>
        <taxon>Agaricales</taxon>
        <taxon>Marasmiineae</taxon>
        <taxon>Mycenaceae</taxon>
        <taxon>Mycena</taxon>
    </lineage>
</organism>
<protein>
    <submittedName>
        <fullName evidence="2">Uncharacterized protein</fullName>
    </submittedName>
</protein>
<dbReference type="AlphaFoldDB" id="A0AAD7H3P1"/>
<reference evidence="2" key="1">
    <citation type="submission" date="2023-03" db="EMBL/GenBank/DDBJ databases">
        <title>Massive genome expansion in bonnet fungi (Mycena s.s.) driven by repeated elements and novel gene families across ecological guilds.</title>
        <authorList>
            <consortium name="Lawrence Berkeley National Laboratory"/>
            <person name="Harder C.B."/>
            <person name="Miyauchi S."/>
            <person name="Viragh M."/>
            <person name="Kuo A."/>
            <person name="Thoen E."/>
            <person name="Andreopoulos B."/>
            <person name="Lu D."/>
            <person name="Skrede I."/>
            <person name="Drula E."/>
            <person name="Henrissat B."/>
            <person name="Morin E."/>
            <person name="Kohler A."/>
            <person name="Barry K."/>
            <person name="LaButti K."/>
            <person name="Morin E."/>
            <person name="Salamov A."/>
            <person name="Lipzen A."/>
            <person name="Mereny Z."/>
            <person name="Hegedus B."/>
            <person name="Baldrian P."/>
            <person name="Stursova M."/>
            <person name="Weitz H."/>
            <person name="Taylor A."/>
            <person name="Grigoriev I.V."/>
            <person name="Nagy L.G."/>
            <person name="Martin F."/>
            <person name="Kauserud H."/>
        </authorList>
    </citation>
    <scope>NUCLEOTIDE SEQUENCE</scope>
    <source>
        <strain evidence="2">CBHHK182m</strain>
    </source>
</reference>
<evidence type="ECO:0000313" key="2">
    <source>
        <dbReference type="EMBL" id="KAJ7711109.1"/>
    </source>
</evidence>
<accession>A0AAD7H3P1</accession>
<dbReference type="EMBL" id="JARKIB010000404">
    <property type="protein sequence ID" value="KAJ7711109.1"/>
    <property type="molecule type" value="Genomic_DNA"/>
</dbReference>
<gene>
    <name evidence="2" type="ORF">B0H16DRAFT_1745409</name>
</gene>
<comment type="caution">
    <text evidence="2">The sequence shown here is derived from an EMBL/GenBank/DDBJ whole genome shotgun (WGS) entry which is preliminary data.</text>
</comment>
<dbReference type="Proteomes" id="UP001215598">
    <property type="component" value="Unassembled WGS sequence"/>
</dbReference>
<feature type="region of interest" description="Disordered" evidence="1">
    <location>
        <begin position="122"/>
        <end position="161"/>
    </location>
</feature>
<sequence length="271" mass="30400">MLVPVLPTYLPCQTPHAMLTREIKDVVLLDSVTRPPEEGDPHVLCQLQLLAQPQPKPPLEPELIFPCDGYFHKPLHVVRQPPWRAQVLVSMTPIDVEDSDSDVSDDFPVILCTRPLHTPAWLPAAESDDENPLPRASARTRGTSRRCGRGSATAPTRAATANKNEPGSVYIFIQPETLVKTKKSADSDYFFGHREIDKGFKCRLCPQEYRAGSSLSTRHLHLQNTEGHMEVYIAAVQEYGFANKLPEYHQQKEDEQCLVNAQPCNPSDRKS</sequence>
<evidence type="ECO:0000256" key="1">
    <source>
        <dbReference type="SAM" id="MobiDB-lite"/>
    </source>
</evidence>
<proteinExistence type="predicted"/>
<evidence type="ECO:0000313" key="3">
    <source>
        <dbReference type="Proteomes" id="UP001215598"/>
    </source>
</evidence>